<protein>
    <submittedName>
        <fullName evidence="2">CueP family metal-binding protein</fullName>
    </submittedName>
</protein>
<evidence type="ECO:0000313" key="3">
    <source>
        <dbReference type="Proteomes" id="UP001595387"/>
    </source>
</evidence>
<dbReference type="NCBIfam" id="NF038094">
    <property type="entry name" value="CueP_fam"/>
    <property type="match status" value="1"/>
</dbReference>
<organism evidence="2 3">
    <name type="scientific">Virgibacillus sediminis</name>
    <dbReference type="NCBI Taxonomy" id="202260"/>
    <lineage>
        <taxon>Bacteria</taxon>
        <taxon>Bacillati</taxon>
        <taxon>Bacillota</taxon>
        <taxon>Bacilli</taxon>
        <taxon>Bacillales</taxon>
        <taxon>Bacillaceae</taxon>
        <taxon>Virgibacillus</taxon>
    </lineage>
</organism>
<sequence length="175" mass="19250">MKMKLLLILLISALLAACGSSGNAEDSSAVDDTEDIKQLVEEYSGNTSVDGSASITSTELIINDEEEERVYNLPEDEFFVSIAPYINETHPCTNHSLTGCQGELAGEDFEIYMEDSDGNVVVDETMNAESNGFVDLWLPRNETFQVKISHDGKEVESEISTFEEDGTCVTTMQLM</sequence>
<dbReference type="Proteomes" id="UP001595387">
    <property type="component" value="Unassembled WGS sequence"/>
</dbReference>
<dbReference type="Gene3D" id="2.60.40.3700">
    <property type="match status" value="1"/>
</dbReference>
<dbReference type="InterPro" id="IPR047808">
    <property type="entry name" value="CueP-like"/>
</dbReference>
<feature type="signal peptide" evidence="1">
    <location>
        <begin position="1"/>
        <end position="24"/>
    </location>
</feature>
<dbReference type="RefSeq" id="WP_390307342.1">
    <property type="nucleotide sequence ID" value="NZ_JBHRRZ010000035.1"/>
</dbReference>
<feature type="chain" id="PRO_5046162574" evidence="1">
    <location>
        <begin position="25"/>
        <end position="175"/>
    </location>
</feature>
<dbReference type="Pfam" id="PF21172">
    <property type="entry name" value="CueP"/>
    <property type="match status" value="1"/>
</dbReference>
<accession>A0ABV7A983</accession>
<dbReference type="PROSITE" id="PS51257">
    <property type="entry name" value="PROKAR_LIPOPROTEIN"/>
    <property type="match status" value="1"/>
</dbReference>
<gene>
    <name evidence="2" type="ORF">ACFODW_13690</name>
</gene>
<reference evidence="3" key="1">
    <citation type="journal article" date="2019" name="Int. J. Syst. Evol. Microbiol.">
        <title>The Global Catalogue of Microorganisms (GCM) 10K type strain sequencing project: providing services to taxonomists for standard genome sequencing and annotation.</title>
        <authorList>
            <consortium name="The Broad Institute Genomics Platform"/>
            <consortium name="The Broad Institute Genome Sequencing Center for Infectious Disease"/>
            <person name="Wu L."/>
            <person name="Ma J."/>
        </authorList>
    </citation>
    <scope>NUCLEOTIDE SEQUENCE [LARGE SCALE GENOMIC DNA]</scope>
    <source>
        <strain evidence="3">KCTC 13193</strain>
    </source>
</reference>
<evidence type="ECO:0000256" key="1">
    <source>
        <dbReference type="SAM" id="SignalP"/>
    </source>
</evidence>
<comment type="caution">
    <text evidence="2">The sequence shown here is derived from an EMBL/GenBank/DDBJ whole genome shotgun (WGS) entry which is preliminary data.</text>
</comment>
<keyword evidence="3" id="KW-1185">Reference proteome</keyword>
<evidence type="ECO:0000313" key="2">
    <source>
        <dbReference type="EMBL" id="MFC2949369.1"/>
    </source>
</evidence>
<dbReference type="EMBL" id="JBHRRZ010000035">
    <property type="protein sequence ID" value="MFC2949369.1"/>
    <property type="molecule type" value="Genomic_DNA"/>
</dbReference>
<proteinExistence type="predicted"/>
<name>A0ABV7A983_9BACI</name>
<keyword evidence="1" id="KW-0732">Signal</keyword>